<dbReference type="GO" id="GO:0033539">
    <property type="term" value="P:fatty acid beta-oxidation using acyl-CoA dehydrogenase"/>
    <property type="evidence" value="ECO:0007669"/>
    <property type="project" value="TreeGrafter"/>
</dbReference>
<evidence type="ECO:0000313" key="8">
    <source>
        <dbReference type="EMBL" id="GBG30281.1"/>
    </source>
</evidence>
<evidence type="ECO:0000313" key="9">
    <source>
        <dbReference type="Proteomes" id="UP000241890"/>
    </source>
</evidence>
<dbReference type="InterPro" id="IPR036250">
    <property type="entry name" value="AcylCo_DH-like_C"/>
</dbReference>
<dbReference type="Gene3D" id="1.20.140.10">
    <property type="entry name" value="Butyryl-CoA Dehydrogenase, subunit A, domain 3"/>
    <property type="match status" value="1"/>
</dbReference>
<evidence type="ECO:0000259" key="7">
    <source>
        <dbReference type="Pfam" id="PF02770"/>
    </source>
</evidence>
<evidence type="ECO:0000256" key="2">
    <source>
        <dbReference type="ARBA" id="ARBA00022630"/>
    </source>
</evidence>
<dbReference type="PANTHER" id="PTHR48083:SF28">
    <property type="entry name" value="ACYL-COA DEHYDROGENASE FAMILY PROTEIN (AFU_ORTHOLOGUE AFUA_6G10880)-RELATED"/>
    <property type="match status" value="1"/>
</dbReference>
<dbReference type="Pfam" id="PF00441">
    <property type="entry name" value="Acyl-CoA_dh_1"/>
    <property type="match status" value="1"/>
</dbReference>
<dbReference type="GO" id="GO:0003995">
    <property type="term" value="F:acyl-CoA dehydrogenase activity"/>
    <property type="evidence" value="ECO:0007669"/>
    <property type="project" value="TreeGrafter"/>
</dbReference>
<evidence type="ECO:0000256" key="1">
    <source>
        <dbReference type="ARBA" id="ARBA00009347"/>
    </source>
</evidence>
<dbReference type="OrthoDB" id="10254877at2759"/>
<dbReference type="Gene3D" id="2.40.110.10">
    <property type="entry name" value="Butyryl-CoA Dehydrogenase, subunit A, domain 2"/>
    <property type="match status" value="1"/>
</dbReference>
<dbReference type="SUPFAM" id="SSF56645">
    <property type="entry name" value="Acyl-CoA dehydrogenase NM domain-like"/>
    <property type="match status" value="1"/>
</dbReference>
<organism evidence="8 9">
    <name type="scientific">Hondaea fermentalgiana</name>
    <dbReference type="NCBI Taxonomy" id="2315210"/>
    <lineage>
        <taxon>Eukaryota</taxon>
        <taxon>Sar</taxon>
        <taxon>Stramenopiles</taxon>
        <taxon>Bigyra</taxon>
        <taxon>Labyrinthulomycetes</taxon>
        <taxon>Thraustochytrida</taxon>
        <taxon>Thraustochytriidae</taxon>
        <taxon>Hondaea</taxon>
    </lineage>
</organism>
<dbReference type="Pfam" id="PF02770">
    <property type="entry name" value="Acyl-CoA_dh_M"/>
    <property type="match status" value="1"/>
</dbReference>
<dbReference type="GO" id="GO:0005737">
    <property type="term" value="C:cytoplasm"/>
    <property type="evidence" value="ECO:0007669"/>
    <property type="project" value="TreeGrafter"/>
</dbReference>
<dbReference type="Proteomes" id="UP000241890">
    <property type="component" value="Unassembled WGS sequence"/>
</dbReference>
<evidence type="ECO:0000256" key="5">
    <source>
        <dbReference type="RuleBase" id="RU362125"/>
    </source>
</evidence>
<protein>
    <submittedName>
        <fullName evidence="8">Medium-chain specific acyl-CoA dehydrogenase, mitochondrial</fullName>
    </submittedName>
</protein>
<proteinExistence type="inferred from homology"/>
<evidence type="ECO:0000256" key="3">
    <source>
        <dbReference type="ARBA" id="ARBA00022827"/>
    </source>
</evidence>
<dbReference type="InterPro" id="IPR009075">
    <property type="entry name" value="AcylCo_DH/oxidase_C"/>
</dbReference>
<accession>A0A2R5GPL7</accession>
<dbReference type="InParanoid" id="A0A2R5GPL7"/>
<evidence type="ECO:0000256" key="4">
    <source>
        <dbReference type="ARBA" id="ARBA00023002"/>
    </source>
</evidence>
<keyword evidence="9" id="KW-1185">Reference proteome</keyword>
<evidence type="ECO:0000259" key="6">
    <source>
        <dbReference type="Pfam" id="PF00441"/>
    </source>
</evidence>
<keyword evidence="4 5" id="KW-0560">Oxidoreductase</keyword>
<feature type="domain" description="Acyl-CoA oxidase/dehydrogenase middle" evidence="7">
    <location>
        <begin position="3"/>
        <end position="82"/>
    </location>
</feature>
<keyword evidence="2 5" id="KW-0285">Flavoprotein</keyword>
<dbReference type="PANTHER" id="PTHR48083">
    <property type="entry name" value="MEDIUM-CHAIN SPECIFIC ACYL-COA DEHYDROGENASE, MITOCHONDRIAL-RELATED"/>
    <property type="match status" value="1"/>
</dbReference>
<dbReference type="EMBL" id="BEYU01000074">
    <property type="protein sequence ID" value="GBG30281.1"/>
    <property type="molecule type" value="Genomic_DNA"/>
</dbReference>
<dbReference type="InterPro" id="IPR046373">
    <property type="entry name" value="Acyl-CoA_Oxase/DH_mid-dom_sf"/>
</dbReference>
<gene>
    <name evidence="8" type="ORF">FCC1311_112491</name>
</gene>
<name>A0A2R5GPL7_9STRA</name>
<keyword evidence="3 5" id="KW-0274">FAD</keyword>
<dbReference type="InterPro" id="IPR006091">
    <property type="entry name" value="Acyl-CoA_Oxase/DH_mid-dom"/>
</dbReference>
<comment type="similarity">
    <text evidence="1 5">Belongs to the acyl-CoA dehydrogenase family.</text>
</comment>
<comment type="caution">
    <text evidence="8">The sequence shown here is derived from an EMBL/GenBank/DDBJ whole genome shotgun (WGS) entry which is preliminary data.</text>
</comment>
<reference evidence="8 9" key="1">
    <citation type="submission" date="2017-12" db="EMBL/GenBank/DDBJ databases">
        <title>Sequencing, de novo assembly and annotation of complete genome of a new Thraustochytrid species, strain FCC1311.</title>
        <authorList>
            <person name="Sedici K."/>
            <person name="Godart F."/>
            <person name="Aiese Cigliano R."/>
            <person name="Sanseverino W."/>
            <person name="Barakat M."/>
            <person name="Ortet P."/>
            <person name="Marechal E."/>
            <person name="Cagnac O."/>
            <person name="Amato A."/>
        </authorList>
    </citation>
    <scope>NUCLEOTIDE SEQUENCE [LARGE SCALE GENOMIC DNA]</scope>
</reference>
<feature type="non-terminal residue" evidence="8">
    <location>
        <position position="1"/>
    </location>
</feature>
<dbReference type="InterPro" id="IPR009100">
    <property type="entry name" value="AcylCoA_DH/oxidase_NM_dom_sf"/>
</dbReference>
<comment type="cofactor">
    <cofactor evidence="5">
        <name>FAD</name>
        <dbReference type="ChEBI" id="CHEBI:57692"/>
    </cofactor>
</comment>
<feature type="domain" description="Acyl-CoA dehydrogenase/oxidase C-terminal" evidence="6">
    <location>
        <begin position="99"/>
        <end position="251"/>
    </location>
</feature>
<sequence>TAAVFEDDGRTIRINGVKKWITNAAYADYIVLACRTDMSLPAAVGTTLIIVDMSLPGISVRKIGLGERAAIAGTSYIEFEDVRVPADNIIGGRANLNLGFRQLMHNLNHERLYLSTLCNRLSRVCVEESFKYAVKRKTFGKRLADHDVIKAKLARMATRVEQTQAWMESIVYQLTTMSRAEANENLGDIICGLKAEVGNVYEYCAGETTHIFGGNSLDSRSVGRRIQPLADNTKAYVIPAGATLIMEQQMTKLAMKRHAKL</sequence>
<dbReference type="SUPFAM" id="SSF47203">
    <property type="entry name" value="Acyl-CoA dehydrogenase C-terminal domain-like"/>
    <property type="match status" value="1"/>
</dbReference>
<dbReference type="CDD" id="cd00567">
    <property type="entry name" value="ACAD"/>
    <property type="match status" value="1"/>
</dbReference>
<dbReference type="AlphaFoldDB" id="A0A2R5GPL7"/>
<dbReference type="InterPro" id="IPR050741">
    <property type="entry name" value="Acyl-CoA_dehydrogenase"/>
</dbReference>